<comment type="caution">
    <text evidence="1">The sequence shown here is derived from an EMBL/GenBank/DDBJ whole genome shotgun (WGS) entry which is preliminary data.</text>
</comment>
<dbReference type="EMBL" id="JAGGKQ010000038">
    <property type="protein sequence ID" value="MBP1923979.1"/>
    <property type="molecule type" value="Genomic_DNA"/>
</dbReference>
<proteinExistence type="predicted"/>
<name>A0A8T4GJU8_9EURY</name>
<accession>A0A8T4GJU8</accession>
<dbReference type="Proteomes" id="UP000823588">
    <property type="component" value="Unassembled WGS sequence"/>
</dbReference>
<evidence type="ECO:0000313" key="1">
    <source>
        <dbReference type="EMBL" id="MBP1923979.1"/>
    </source>
</evidence>
<protein>
    <submittedName>
        <fullName evidence="1">Uncharacterized protein</fullName>
    </submittedName>
</protein>
<reference evidence="1" key="1">
    <citation type="submission" date="2021-03" db="EMBL/GenBank/DDBJ databases">
        <title>Genomic Encyclopedia of Type Strains, Phase IV (KMG-IV): sequencing the most valuable type-strain genomes for metagenomic binning, comparative biology and taxonomic classification.</title>
        <authorList>
            <person name="Goeker M."/>
        </authorList>
    </citation>
    <scope>NUCLEOTIDE SEQUENCE</scope>
    <source>
        <strain evidence="1">DSM 23564</strain>
    </source>
</reference>
<sequence>MNCLLSMGGVNDLTTAWTFGPHARATASGLKVDDCVPTGDCLATERAVATDRLWVIRTHSHEFTGYFEGRGSV</sequence>
<evidence type="ECO:0000313" key="2">
    <source>
        <dbReference type="Proteomes" id="UP000823588"/>
    </source>
</evidence>
<organism evidence="1 2">
    <name type="scientific">Halorubrum alkaliphilum</name>
    <dbReference type="NCBI Taxonomy" id="261290"/>
    <lineage>
        <taxon>Archaea</taxon>
        <taxon>Methanobacteriati</taxon>
        <taxon>Methanobacteriota</taxon>
        <taxon>Stenosarchaea group</taxon>
        <taxon>Halobacteria</taxon>
        <taxon>Halobacteriales</taxon>
        <taxon>Haloferacaceae</taxon>
        <taxon>Halorubrum</taxon>
    </lineage>
</organism>
<gene>
    <name evidence="1" type="ORF">J2751_003027</name>
</gene>
<keyword evidence="2" id="KW-1185">Reference proteome</keyword>
<dbReference type="AlphaFoldDB" id="A0A8T4GJU8"/>